<accession>A0ACC1R1F9</accession>
<evidence type="ECO:0000313" key="1">
    <source>
        <dbReference type="EMBL" id="KAJ3496156.1"/>
    </source>
</evidence>
<name>A0ACC1R1F9_9HYPO</name>
<proteinExistence type="predicted"/>
<sequence>MLYMSSPPPECKILFLYTEADLPGPLPSIEAIEANPDFTNKFPSWFIFIGNHFFVKYGTAIEPLEAENMMFVRQQAKLPVPRVFGVYQRQLAPCEAITYIVMGRIEGGSLDRVWNNLNAEQRLQISHQLKDTFARLPAVPHQGFFGSLDRTKLRDFLFTVGENTKQITWPGDTEEELLECFVTSIRARRPNSPQGMAKYMQDLFLKVYKGSGSAVFTHGDLQMRNILVQPDGSITIIDWAMSGWYPTYWEYVAAISGFDSSFTRPLDDWCTFLVSFLEEFPNHLAWTHVIRKSKYF</sequence>
<dbReference type="Proteomes" id="UP001148737">
    <property type="component" value="Unassembled WGS sequence"/>
</dbReference>
<comment type="caution">
    <text evidence="1">The sequence shown here is derived from an EMBL/GenBank/DDBJ whole genome shotgun (WGS) entry which is preliminary data.</text>
</comment>
<gene>
    <name evidence="1" type="ORF">NLG97_g2862</name>
</gene>
<keyword evidence="2" id="KW-1185">Reference proteome</keyword>
<reference evidence="1" key="1">
    <citation type="submission" date="2022-07" db="EMBL/GenBank/DDBJ databases">
        <title>Genome Sequence of Lecanicillium saksenae.</title>
        <authorList>
            <person name="Buettner E."/>
        </authorList>
    </citation>
    <scope>NUCLEOTIDE SEQUENCE</scope>
    <source>
        <strain evidence="1">VT-O1</strain>
    </source>
</reference>
<evidence type="ECO:0000313" key="2">
    <source>
        <dbReference type="Proteomes" id="UP001148737"/>
    </source>
</evidence>
<dbReference type="EMBL" id="JANAKD010000215">
    <property type="protein sequence ID" value="KAJ3496156.1"/>
    <property type="molecule type" value="Genomic_DNA"/>
</dbReference>
<protein>
    <submittedName>
        <fullName evidence="1">Uncharacterized protein</fullName>
    </submittedName>
</protein>
<organism evidence="1 2">
    <name type="scientific">Lecanicillium saksenae</name>
    <dbReference type="NCBI Taxonomy" id="468837"/>
    <lineage>
        <taxon>Eukaryota</taxon>
        <taxon>Fungi</taxon>
        <taxon>Dikarya</taxon>
        <taxon>Ascomycota</taxon>
        <taxon>Pezizomycotina</taxon>
        <taxon>Sordariomycetes</taxon>
        <taxon>Hypocreomycetidae</taxon>
        <taxon>Hypocreales</taxon>
        <taxon>Cordycipitaceae</taxon>
        <taxon>Lecanicillium</taxon>
    </lineage>
</organism>